<feature type="domain" description="Immunoglobulin" evidence="5">
    <location>
        <begin position="22"/>
        <end position="109"/>
    </location>
</feature>
<feature type="compositionally biased region" description="Polar residues" evidence="1">
    <location>
        <begin position="254"/>
        <end position="269"/>
    </location>
</feature>
<evidence type="ECO:0008006" key="8">
    <source>
        <dbReference type="Google" id="ProtNLM"/>
    </source>
</evidence>
<feature type="domain" description="Immunoglobulin" evidence="5">
    <location>
        <begin position="113"/>
        <end position="199"/>
    </location>
</feature>
<keyword evidence="2" id="KW-0812">Transmembrane</keyword>
<keyword evidence="2" id="KW-0472">Membrane</keyword>
<reference evidence="6 7" key="2">
    <citation type="submission" date="2019-01" db="EMBL/GenBank/DDBJ databases">
        <title>A chromosome length genome reference of the Java medaka (oryzias javanicus).</title>
        <authorList>
            <person name="Herpin A."/>
            <person name="Takehana Y."/>
            <person name="Naruse K."/>
            <person name="Ansai S."/>
            <person name="Kawaguchi M."/>
        </authorList>
    </citation>
    <scope>NUCLEOTIDE SEQUENCE [LARGE SCALE GENOMIC DNA]</scope>
    <source>
        <strain evidence="6">RS831</strain>
        <tissue evidence="6">Whole body</tissue>
    </source>
</reference>
<feature type="region of interest" description="Disordered" evidence="1">
    <location>
        <begin position="237"/>
        <end position="285"/>
    </location>
</feature>
<dbReference type="SMART" id="SM00408">
    <property type="entry name" value="IGc2"/>
    <property type="match status" value="2"/>
</dbReference>
<dbReference type="PANTHER" id="PTHR46013">
    <property type="entry name" value="VASCULAR CELL ADHESION MOLECULE 1"/>
    <property type="match status" value="1"/>
</dbReference>
<evidence type="ECO:0000256" key="2">
    <source>
        <dbReference type="SAM" id="Phobius"/>
    </source>
</evidence>
<dbReference type="SUPFAM" id="SSF48726">
    <property type="entry name" value="Immunoglobulin"/>
    <property type="match status" value="2"/>
</dbReference>
<name>A0A3S2P5F7_ORYJA</name>
<keyword evidence="2" id="KW-1133">Transmembrane helix</keyword>
<feature type="domain" description="Immunoglobulin subtype 2" evidence="4">
    <location>
        <begin position="28"/>
        <end position="105"/>
    </location>
</feature>
<dbReference type="Pfam" id="PF07686">
    <property type="entry name" value="V-set"/>
    <property type="match status" value="1"/>
</dbReference>
<dbReference type="InterPro" id="IPR003599">
    <property type="entry name" value="Ig_sub"/>
</dbReference>
<sequence length="285" mass="32052">MSIKLCCCLISFALISHVAADFGRIVVNETQQITLRCHQSVKGDATWSREKDGSLSRIITIGGDEDKKHTNDPRYYGQADKALVITKVKFSDSGRYYCNNEPAVELTVIPSGTKIQRVNETERVTLECPDEESEDSKWSRLFGEIPQRRFKMKNKKLIIKDAKQEDTGLYYCGGKPAVFLNVTRRSTSEFKLYHWLIVVGALIIIIITACFIWRQKCKKQEAGTECHVYDEITQGSRLQPNSESPYSLIGPSPCSGNDQGSSLPANSTYFLLDKPKAPTNPDDQL</sequence>
<dbReference type="InterPro" id="IPR036179">
    <property type="entry name" value="Ig-like_dom_sf"/>
</dbReference>
<dbReference type="InterPro" id="IPR003598">
    <property type="entry name" value="Ig_sub2"/>
</dbReference>
<feature type="signal peptide" evidence="3">
    <location>
        <begin position="1"/>
        <end position="20"/>
    </location>
</feature>
<feature type="chain" id="PRO_5018723042" description="Ig-like domain-containing protein" evidence="3">
    <location>
        <begin position="21"/>
        <end position="285"/>
    </location>
</feature>
<accession>A0A3S2P5F7</accession>
<dbReference type="Gene3D" id="2.60.40.10">
    <property type="entry name" value="Immunoglobulins"/>
    <property type="match status" value="2"/>
</dbReference>
<dbReference type="PANTHER" id="PTHR46013:SF7">
    <property type="entry name" value="IG-LIKE DOMAIN-CONTAINING PROTEIN"/>
    <property type="match status" value="1"/>
</dbReference>
<dbReference type="EMBL" id="CM012447">
    <property type="protein sequence ID" value="RVE67071.1"/>
    <property type="molecule type" value="Genomic_DNA"/>
</dbReference>
<feature type="domain" description="Immunoglobulin subtype 2" evidence="4">
    <location>
        <begin position="119"/>
        <end position="179"/>
    </location>
</feature>
<evidence type="ECO:0000256" key="3">
    <source>
        <dbReference type="SAM" id="SignalP"/>
    </source>
</evidence>
<proteinExistence type="predicted"/>
<protein>
    <recommendedName>
        <fullName evidence="8">Ig-like domain-containing protein</fullName>
    </recommendedName>
</protein>
<keyword evidence="3" id="KW-0732">Signal</keyword>
<evidence type="ECO:0000259" key="4">
    <source>
        <dbReference type="SMART" id="SM00408"/>
    </source>
</evidence>
<gene>
    <name evidence="6" type="ORF">OJAV_G00113860</name>
</gene>
<organism evidence="6 7">
    <name type="scientific">Oryzias javanicus</name>
    <name type="common">Javanese ricefish</name>
    <name type="synonym">Aplocheilus javanicus</name>
    <dbReference type="NCBI Taxonomy" id="123683"/>
    <lineage>
        <taxon>Eukaryota</taxon>
        <taxon>Metazoa</taxon>
        <taxon>Chordata</taxon>
        <taxon>Craniata</taxon>
        <taxon>Vertebrata</taxon>
        <taxon>Euteleostomi</taxon>
        <taxon>Actinopterygii</taxon>
        <taxon>Neopterygii</taxon>
        <taxon>Teleostei</taxon>
        <taxon>Neoteleostei</taxon>
        <taxon>Acanthomorphata</taxon>
        <taxon>Ovalentaria</taxon>
        <taxon>Atherinomorphae</taxon>
        <taxon>Beloniformes</taxon>
        <taxon>Adrianichthyidae</taxon>
        <taxon>Oryziinae</taxon>
        <taxon>Oryzias</taxon>
    </lineage>
</organism>
<feature type="transmembrane region" description="Helical" evidence="2">
    <location>
        <begin position="192"/>
        <end position="213"/>
    </location>
</feature>
<dbReference type="AlphaFoldDB" id="A0A3S2P5F7"/>
<evidence type="ECO:0000313" key="6">
    <source>
        <dbReference type="EMBL" id="RVE67071.1"/>
    </source>
</evidence>
<evidence type="ECO:0000313" key="7">
    <source>
        <dbReference type="Proteomes" id="UP000283210"/>
    </source>
</evidence>
<reference evidence="6 7" key="1">
    <citation type="submission" date="2018-11" db="EMBL/GenBank/DDBJ databases">
        <authorList>
            <person name="Lopez-Roques C."/>
            <person name="Donnadieu C."/>
            <person name="Bouchez O."/>
            <person name="Klopp C."/>
            <person name="Cabau C."/>
            <person name="Zahm M."/>
        </authorList>
    </citation>
    <scope>NUCLEOTIDE SEQUENCE [LARGE SCALE GENOMIC DNA]</scope>
    <source>
        <strain evidence="6">RS831</strain>
        <tissue evidence="6">Whole body</tissue>
    </source>
</reference>
<dbReference type="OrthoDB" id="5985519at2759"/>
<evidence type="ECO:0000259" key="5">
    <source>
        <dbReference type="SMART" id="SM00409"/>
    </source>
</evidence>
<dbReference type="InterPro" id="IPR013106">
    <property type="entry name" value="Ig_V-set"/>
</dbReference>
<dbReference type="InterPro" id="IPR013783">
    <property type="entry name" value="Ig-like_fold"/>
</dbReference>
<dbReference type="Proteomes" id="UP000283210">
    <property type="component" value="Chromosome 11"/>
</dbReference>
<dbReference type="SMART" id="SM00409">
    <property type="entry name" value="IG"/>
    <property type="match status" value="2"/>
</dbReference>
<keyword evidence="7" id="KW-1185">Reference proteome</keyword>
<evidence type="ECO:0000256" key="1">
    <source>
        <dbReference type="SAM" id="MobiDB-lite"/>
    </source>
</evidence>